<dbReference type="RefSeq" id="WP_205477643.1">
    <property type="nucleotide sequence ID" value="NZ_CP070506.1"/>
</dbReference>
<accession>A0ABX7JUK9</accession>
<dbReference type="Proteomes" id="UP000663249">
    <property type="component" value="Chromosome"/>
</dbReference>
<sequence length="1543" mass="167869">MKVESLRTPVTSPIANTTDSAFENTAPGLIRVKRTNQAITQENKKLATELIRSGDATLAYQLNAALMEQILASPADGEAKPAGKTVSNIPPLSTFGMAWSQLTQAIQSEPFATFARVHKIEPGTLRLNTRDGWTLDCIADGKPASFSQYTPGWWKATAAVTEAARALTPTLKLDVEYTGATSAPAEVIGDFYAARNNGTQADKLYLIALQNQHGSFDALREPDSTAPAFNRPTHLPVRQQQEKAIEALSAKVAADPQRFSLAAPNPKSSVEEADLALARLYGRAALSLRPEMGHLGNAPRATLSVSEIPEHSTLGQTLRNSTQPRGKDTRLTLDWIGRFYGEPASDGTLEGALKHTSSLTRQGFHALSKADPPTDKRSVAVRRRQDAAIQRLANPVLPTDKPAQAINPMADLARSQFSREPTLHSVTSQLVSDRIKAIAPGLDVDANQIAIATPDPQHPGQFKKTQLMTLVMDYLAGGPAPDFTNGHRAFDTRPNLLEHTGNDTGVPLSLDLPALSAALRALPTQLNEALTVDSQAYWNKPAFSTPTANGTAFPGSHRDLISSILRSNLQQAGLKQPGLDDEQRKTVAMVTMRPNGSTRALPLDPTNSGADVYAAPGPIPNILIHRYLSQPHREILLLVEPSGKITAYNAWDDLPYARRNLTIQNGNTFDAQADALIKQHQGNSLSAAPPLYDDKSKTKLPDWMSKAGDAQRFVFHELSLELANFLLLNKGQTYNSDIKDIRTFAEEKFDRLPKKNKLTRYAANQLEVVFKVPYGAPMTAGFIDRQSMSLTDMMLKNLSGLPNGQIEVFAKTGLKENGVDIKVRVPQLEKEGVLKQMIDDLDIGKTYPALLKQKLLDEPVKTAERQALFAQQVPIELQMKALELSIKGTAGVTTTGFRFIQEILNPGPAPRMVDGKEIVIRPLAFDNTANGKIDVVEGAYLIEPKDSATGPHILYRPLIADAPLMQFPSRQALLEAIQKRGKLQTDTLAWLPDESTRQLYRGNGFTHPNVVLFGYNLGSTSLNTTIPLAVDDRLQQALHDGKLIEYLYTANAQNLITLAKQQSTSDAESRWASLKEGGFLLLNALLPAMRGPGATLGVLLQADGILNDAHVLSADDVKNKEAALTDLLVNLASLLIHFKVRSSSERALGGSTRAPHSTSMLIDEVATTAAPAKNRIVLGGPVDIKPLPGDIQVFVDTYKGEQRLNIMGHAEEPSGDGASRILGEDNKSYAAEDINQELLARGIDIRNYSEVRLLSCYSSSGGDQSLAAQLQTLTGVRVKGFRKEIIVDYKGVDGEDPFLIYEDASKRYHQQYPALSDSDIHLLAEKELNRKLAGRDLDFNINKDNGTEIEINIGSDEKPVLYRTRVDYQPRTFGNPKTKTAPVKPIEVLMGYSHTIENSTSVLSTRSLTDCSALAVLTDLKDGVYQKRTLMHLTGSNLEFGLFDANAAQAVDELEKSLAKGGKVIFVGGVDSQSSVGMGVVLGQEVQGRKPLLEILKKPGVETIIASSLGVDINPDGTYKLIEGTGKGTFTQPMIKNVFDFAE</sequence>
<reference evidence="2 3" key="1">
    <citation type="submission" date="2021-02" db="EMBL/GenBank/DDBJ databases">
        <title>Genomic and phenotypic characterization of Pseudomonas hygromyciniae, a novel bacterial species discovered from a commercially purchased antibiotic vial.</title>
        <authorList>
            <person name="Turner T.L."/>
            <person name="Mitra S.D."/>
            <person name="Kochan T.J."/>
            <person name="Pincus N.B."/>
            <person name="Lebrun-Corbin M."/>
            <person name="Cheung B."/>
            <person name="Gatesy S.W."/>
            <person name="Afzal T."/>
            <person name="Ozer E.A."/>
            <person name="Hauser A.R."/>
        </authorList>
    </citation>
    <scope>NUCLEOTIDE SEQUENCE [LARGE SCALE GENOMIC DNA]</scope>
    <source>
        <strain evidence="2 3">SDM007</strain>
    </source>
</reference>
<dbReference type="Pfam" id="PF20178">
    <property type="entry name" value="ToxA_N"/>
    <property type="match status" value="1"/>
</dbReference>
<organism evidence="2 3">
    <name type="scientific">Pseudomonas hygromyciniae</name>
    <dbReference type="NCBI Taxonomy" id="2812000"/>
    <lineage>
        <taxon>Bacteria</taxon>
        <taxon>Pseudomonadati</taxon>
        <taxon>Pseudomonadota</taxon>
        <taxon>Gammaproteobacteria</taxon>
        <taxon>Pseudomonadales</taxon>
        <taxon>Pseudomonadaceae</taxon>
        <taxon>Pseudomonas</taxon>
    </lineage>
</organism>
<protein>
    <recommendedName>
        <fullName evidence="1">Dermonecrotic toxin N-terminal domain-containing protein</fullName>
    </recommendedName>
</protein>
<evidence type="ECO:0000259" key="1">
    <source>
        <dbReference type="Pfam" id="PF20178"/>
    </source>
</evidence>
<proteinExistence type="predicted"/>
<evidence type="ECO:0000313" key="2">
    <source>
        <dbReference type="EMBL" id="QSB37416.1"/>
    </source>
</evidence>
<name>A0ABX7JUK9_9PSED</name>
<dbReference type="EMBL" id="CP070506">
    <property type="protein sequence ID" value="QSB37416.1"/>
    <property type="molecule type" value="Genomic_DNA"/>
</dbReference>
<feature type="domain" description="Dermonecrotic toxin N-terminal" evidence="1">
    <location>
        <begin position="781"/>
        <end position="980"/>
    </location>
</feature>
<evidence type="ECO:0000313" key="3">
    <source>
        <dbReference type="Proteomes" id="UP000663249"/>
    </source>
</evidence>
<keyword evidence="3" id="KW-1185">Reference proteome</keyword>
<dbReference type="InterPro" id="IPR046673">
    <property type="entry name" value="ToxA_N"/>
</dbReference>
<gene>
    <name evidence="2" type="ORF">JTY93_13480</name>
</gene>